<dbReference type="PANTHER" id="PTHR31549">
    <property type="entry name" value="PROTEIN, PUTATIVE (DUF247)-RELATED-RELATED"/>
    <property type="match status" value="1"/>
</dbReference>
<dbReference type="Proteomes" id="UP001459277">
    <property type="component" value="Unassembled WGS sequence"/>
</dbReference>
<proteinExistence type="predicted"/>
<sequence length="454" mass="53207">MNRIDSSDPGETSICATEEAETESKSMQNTTLDARFNMVTSAGDNAMNGCPTPKIQKVIFWLRDRKDFKKYFEPRVVSLGPIHHGMPKYQLGEKYKLVLAYDFIKSSSKGIRELYSKIEEKIKELRECYEVEVTKDYNDESLAWFLFLDGCAVLQYIYCATHKKFKDLNIKMDFVVFGQQDIILLENQLPYRFLKWLMSFSEKKKELEDSINIYLPNQESLHSQEKPEELWISMDGEPIHLLDLRRTTLLGKPQPVSDIFQTRQEFKELQPYLKLQGLKRVGIHLKPSRKSCLRNISFAKFLYGRLYLPPITVDDTTKSKFLNLIAYEMCPNFQNDYGVTSYICFLDELIDEAKDVMDLRRAGILYHFLSSDEEVAQLFNDISKDLAANPEIYIDVKSQIHKHFLNKFHRLTFQFMHDHFSAPWTMITFFLNFSTCSKYSTDNFRRQVVMTSIC</sequence>
<evidence type="ECO:0000313" key="2">
    <source>
        <dbReference type="EMBL" id="KAK9987264.1"/>
    </source>
</evidence>
<dbReference type="EMBL" id="JAZDWU010000011">
    <property type="protein sequence ID" value="KAK9987264.1"/>
    <property type="molecule type" value="Genomic_DNA"/>
</dbReference>
<dbReference type="PANTHER" id="PTHR31549:SF191">
    <property type="entry name" value="DUF247 DOMAIN PROTEIN"/>
    <property type="match status" value="1"/>
</dbReference>
<dbReference type="Pfam" id="PF03140">
    <property type="entry name" value="DUF247"/>
    <property type="match status" value="1"/>
</dbReference>
<name>A0AAW2BMM6_9ROSI</name>
<accession>A0AAW2BMM6</accession>
<feature type="region of interest" description="Disordered" evidence="1">
    <location>
        <begin position="1"/>
        <end position="27"/>
    </location>
</feature>
<dbReference type="AlphaFoldDB" id="A0AAW2BMM6"/>
<evidence type="ECO:0000313" key="3">
    <source>
        <dbReference type="Proteomes" id="UP001459277"/>
    </source>
</evidence>
<organism evidence="2 3">
    <name type="scientific">Lithocarpus litseifolius</name>
    <dbReference type="NCBI Taxonomy" id="425828"/>
    <lineage>
        <taxon>Eukaryota</taxon>
        <taxon>Viridiplantae</taxon>
        <taxon>Streptophyta</taxon>
        <taxon>Embryophyta</taxon>
        <taxon>Tracheophyta</taxon>
        <taxon>Spermatophyta</taxon>
        <taxon>Magnoliopsida</taxon>
        <taxon>eudicotyledons</taxon>
        <taxon>Gunneridae</taxon>
        <taxon>Pentapetalae</taxon>
        <taxon>rosids</taxon>
        <taxon>fabids</taxon>
        <taxon>Fagales</taxon>
        <taxon>Fagaceae</taxon>
        <taxon>Lithocarpus</taxon>
    </lineage>
</organism>
<protein>
    <submittedName>
        <fullName evidence="2">Uncharacterized protein</fullName>
    </submittedName>
</protein>
<evidence type="ECO:0000256" key="1">
    <source>
        <dbReference type="SAM" id="MobiDB-lite"/>
    </source>
</evidence>
<keyword evidence="3" id="KW-1185">Reference proteome</keyword>
<dbReference type="InterPro" id="IPR004158">
    <property type="entry name" value="DUF247_pln"/>
</dbReference>
<comment type="caution">
    <text evidence="2">The sequence shown here is derived from an EMBL/GenBank/DDBJ whole genome shotgun (WGS) entry which is preliminary data.</text>
</comment>
<gene>
    <name evidence="2" type="ORF">SO802_032215</name>
</gene>
<reference evidence="2 3" key="1">
    <citation type="submission" date="2024-01" db="EMBL/GenBank/DDBJ databases">
        <title>A telomere-to-telomere, gap-free genome of sweet tea (Lithocarpus litseifolius).</title>
        <authorList>
            <person name="Zhou J."/>
        </authorList>
    </citation>
    <scope>NUCLEOTIDE SEQUENCE [LARGE SCALE GENOMIC DNA]</scope>
    <source>
        <strain evidence="2">Zhou-2022a</strain>
        <tissue evidence="2">Leaf</tissue>
    </source>
</reference>